<dbReference type="PROSITE" id="PS51898">
    <property type="entry name" value="TYR_RECOMBINASE"/>
    <property type="match status" value="1"/>
</dbReference>
<evidence type="ECO:0000259" key="4">
    <source>
        <dbReference type="PROSITE" id="PS51898"/>
    </source>
</evidence>
<dbReference type="InterPro" id="IPR013762">
    <property type="entry name" value="Integrase-like_cat_sf"/>
</dbReference>
<evidence type="ECO:0000256" key="3">
    <source>
        <dbReference type="ARBA" id="ARBA00023172"/>
    </source>
</evidence>
<evidence type="ECO:0000256" key="1">
    <source>
        <dbReference type="ARBA" id="ARBA00022829"/>
    </source>
</evidence>
<keyword evidence="2" id="KW-0229">DNA integration</keyword>
<sequence length="308" mass="35333">MISLRSALEQYLSMRQGLGYKYQHQARRLADFVSFMERHEAATITTKLAVAWATLPPDRHASWALRLTDVRGFARHVANFNPHTEVPPTGILPSLKRANPYIYSDAEINALLTAAMALPPVTGLRRWTYHHLFGLIAVTGIRLSEAIGLHRSDVDLDEGVLTVRQSKFDKSRLVPLHLTTCAALRTYVERRDAHLGSHGGLHFFVAERGGPLLPQYVYRVFWRLSRETGLRRAGEHTGPRIHDLRHRFAIRTLLGWYRDGLEIEQRLPLLSTYLGHTCVRDTYWYLSACPPLMEEAAKRLDRRWEIKP</sequence>
<dbReference type="AlphaFoldDB" id="A0A1H0JWE4"/>
<accession>A0A1H0JWE4</accession>
<dbReference type="CDD" id="cd00797">
    <property type="entry name" value="INT_RitB_C_like"/>
    <property type="match status" value="1"/>
</dbReference>
<dbReference type="InterPro" id="IPR002104">
    <property type="entry name" value="Integrase_catalytic"/>
</dbReference>
<dbReference type="InterPro" id="IPR011010">
    <property type="entry name" value="DNA_brk_join_enz"/>
</dbReference>
<feature type="domain" description="Tyr recombinase" evidence="4">
    <location>
        <begin position="98"/>
        <end position="298"/>
    </location>
</feature>
<dbReference type="InterPro" id="IPR050090">
    <property type="entry name" value="Tyrosine_recombinase_XerCD"/>
</dbReference>
<keyword evidence="6" id="KW-1185">Reference proteome</keyword>
<dbReference type="STRING" id="416873.SAMN04487951_1353"/>
<dbReference type="Pfam" id="PF00589">
    <property type="entry name" value="Phage_integrase"/>
    <property type="match status" value="1"/>
</dbReference>
<evidence type="ECO:0000313" key="6">
    <source>
        <dbReference type="Proteomes" id="UP000199677"/>
    </source>
</evidence>
<dbReference type="EMBL" id="FNII01000035">
    <property type="protein sequence ID" value="SDO47802.1"/>
    <property type="molecule type" value="Genomic_DNA"/>
</dbReference>
<dbReference type="Gene3D" id="1.10.443.10">
    <property type="entry name" value="Intergrase catalytic core"/>
    <property type="match status" value="1"/>
</dbReference>
<dbReference type="GO" id="GO:0015074">
    <property type="term" value="P:DNA integration"/>
    <property type="evidence" value="ECO:0007669"/>
    <property type="project" value="UniProtKB-KW"/>
</dbReference>
<dbReference type="GO" id="GO:0007059">
    <property type="term" value="P:chromosome segregation"/>
    <property type="evidence" value="ECO:0007669"/>
    <property type="project" value="UniProtKB-KW"/>
</dbReference>
<dbReference type="PANTHER" id="PTHR30349:SF81">
    <property type="entry name" value="TYROSINE RECOMBINASE XERC"/>
    <property type="match status" value="1"/>
</dbReference>
<reference evidence="6" key="1">
    <citation type="submission" date="2016-10" db="EMBL/GenBank/DDBJ databases">
        <authorList>
            <person name="Varghese N."/>
            <person name="Submissions S."/>
        </authorList>
    </citation>
    <scope>NUCLEOTIDE SEQUENCE [LARGE SCALE GENOMIC DNA]</scope>
    <source>
        <strain evidence="6">CGMCC 1.6494</strain>
    </source>
</reference>
<dbReference type="RefSeq" id="WP_089708582.1">
    <property type="nucleotide sequence ID" value="NZ_FNII01000035.1"/>
</dbReference>
<organism evidence="5 6">
    <name type="scientific">Vreelandella arcis</name>
    <dbReference type="NCBI Taxonomy" id="416873"/>
    <lineage>
        <taxon>Bacteria</taxon>
        <taxon>Pseudomonadati</taxon>
        <taxon>Pseudomonadota</taxon>
        <taxon>Gammaproteobacteria</taxon>
        <taxon>Oceanospirillales</taxon>
        <taxon>Halomonadaceae</taxon>
        <taxon>Vreelandella</taxon>
    </lineage>
</organism>
<dbReference type="Proteomes" id="UP000199677">
    <property type="component" value="Unassembled WGS sequence"/>
</dbReference>
<dbReference type="OrthoDB" id="9801717at2"/>
<protein>
    <submittedName>
        <fullName evidence="5">Site-specific recombinase XerD</fullName>
    </submittedName>
</protein>
<dbReference type="PANTHER" id="PTHR30349">
    <property type="entry name" value="PHAGE INTEGRASE-RELATED"/>
    <property type="match status" value="1"/>
</dbReference>
<keyword evidence="1" id="KW-0159">Chromosome partition</keyword>
<keyword evidence="3" id="KW-0233">DNA recombination</keyword>
<proteinExistence type="predicted"/>
<dbReference type="GO" id="GO:0003677">
    <property type="term" value="F:DNA binding"/>
    <property type="evidence" value="ECO:0007669"/>
    <property type="project" value="InterPro"/>
</dbReference>
<name>A0A1H0JWE4_9GAMM</name>
<dbReference type="SUPFAM" id="SSF56349">
    <property type="entry name" value="DNA breaking-rejoining enzymes"/>
    <property type="match status" value="1"/>
</dbReference>
<dbReference type="GO" id="GO:0006310">
    <property type="term" value="P:DNA recombination"/>
    <property type="evidence" value="ECO:0007669"/>
    <property type="project" value="UniProtKB-KW"/>
</dbReference>
<gene>
    <name evidence="5" type="ORF">SAMN04487951_1353</name>
</gene>
<evidence type="ECO:0000313" key="5">
    <source>
        <dbReference type="EMBL" id="SDO47802.1"/>
    </source>
</evidence>
<evidence type="ECO:0000256" key="2">
    <source>
        <dbReference type="ARBA" id="ARBA00022908"/>
    </source>
</evidence>